<dbReference type="RefSeq" id="WP_242677045.1">
    <property type="nucleotide sequence ID" value="NZ_CP036455.1"/>
</dbReference>
<gene>
    <name evidence="1" type="ORF">EKD16_18840</name>
</gene>
<dbReference type="SUPFAM" id="SSF51735">
    <property type="entry name" value="NAD(P)-binding Rossmann-fold domains"/>
    <property type="match status" value="1"/>
</dbReference>
<evidence type="ECO:0000313" key="1">
    <source>
        <dbReference type="EMBL" id="QBI55531.1"/>
    </source>
</evidence>
<dbReference type="InterPro" id="IPR036291">
    <property type="entry name" value="NAD(P)-bd_dom_sf"/>
</dbReference>
<reference evidence="1 2" key="1">
    <citation type="submission" date="2019-02" db="EMBL/GenBank/DDBJ databases">
        <authorList>
            <person name="Khodamoradi S."/>
            <person name="Hahnke R.L."/>
            <person name="Kaempfer P."/>
            <person name="Schumann P."/>
            <person name="Rohde M."/>
            <person name="Steinert M."/>
            <person name="Luzhetskyy A."/>
            <person name="Wink J."/>
            <person name="Ruckert C."/>
        </authorList>
    </citation>
    <scope>NUCLEOTIDE SEQUENCE [LARGE SCALE GENOMIC DNA]</scope>
    <source>
        <strain evidence="1 2">M2</strain>
    </source>
</reference>
<accession>A0A4P6Q7V7</accession>
<sequence>MLHTLVVGLGRSGRGLHLPALVRARAQAGRHRVFSPGPDLVYDPRPPSGGLLPNPGVRAVPSLRTAAEAADPARTVAHLCTPPGTRVKVLEELARLGYRRILIEKPLAADEVELAAVLRLRRRFGLQTAVVAQWLTSALTHRLRAAVREGRLHGLGVPGADGAPGTAPRLGRLRTLRIVQRKPRFVRSLTSRAHPTAFDVELPHSVGVALTLAGGARVRSASWSDMALGNVEVPHLGQAHLVLEHRTGARTEILSDLTAPTRERRIVCEFDRGSLTGHYPCSEDDDTAQLRSTTDDGSAHLVFHDDALADFLLGAYEHFAGLRALPLDDAFGLQVRAVRLLSAAKDLCAGHTDPGAVGSASEERTTCHADLA</sequence>
<protein>
    <submittedName>
        <fullName evidence="1">Oxidoreductase family, NAD-binding Rossmann fold</fullName>
    </submittedName>
</protein>
<keyword evidence="2" id="KW-1185">Reference proteome</keyword>
<dbReference type="Proteomes" id="UP000292235">
    <property type="component" value="Chromosome"/>
</dbReference>
<dbReference type="Gene3D" id="3.40.50.720">
    <property type="entry name" value="NAD(P)-binding Rossmann-like Domain"/>
    <property type="match status" value="1"/>
</dbReference>
<organism evidence="1 2">
    <name type="scientific">Streptomonospora litoralis</name>
    <dbReference type="NCBI Taxonomy" id="2498135"/>
    <lineage>
        <taxon>Bacteria</taxon>
        <taxon>Bacillati</taxon>
        <taxon>Actinomycetota</taxon>
        <taxon>Actinomycetes</taxon>
        <taxon>Streptosporangiales</taxon>
        <taxon>Nocardiopsidaceae</taxon>
        <taxon>Streptomonospora</taxon>
    </lineage>
</organism>
<dbReference type="AlphaFoldDB" id="A0A4P6Q7V7"/>
<evidence type="ECO:0000313" key="2">
    <source>
        <dbReference type="Proteomes" id="UP000292235"/>
    </source>
</evidence>
<name>A0A4P6Q7V7_9ACTN</name>
<dbReference type="EMBL" id="CP036455">
    <property type="protein sequence ID" value="QBI55531.1"/>
    <property type="molecule type" value="Genomic_DNA"/>
</dbReference>
<proteinExistence type="predicted"/>
<dbReference type="KEGG" id="strr:EKD16_18840"/>